<dbReference type="GO" id="GO:0030163">
    <property type="term" value="P:protein catabolic process"/>
    <property type="evidence" value="ECO:0007669"/>
    <property type="project" value="InterPro"/>
</dbReference>
<dbReference type="Gene3D" id="3.30.230.10">
    <property type="match status" value="1"/>
</dbReference>
<dbReference type="Pfam" id="PF13180">
    <property type="entry name" value="PDZ_2"/>
    <property type="match status" value="1"/>
</dbReference>
<dbReference type="PROSITE" id="PS50106">
    <property type="entry name" value="PDZ"/>
    <property type="match status" value="1"/>
</dbReference>
<dbReference type="SMART" id="SM00228">
    <property type="entry name" value="PDZ"/>
    <property type="match status" value="1"/>
</dbReference>
<dbReference type="PROSITE" id="PS51786">
    <property type="entry name" value="LON_PROTEOLYTIC"/>
    <property type="match status" value="1"/>
</dbReference>
<dbReference type="InterPro" id="IPR001478">
    <property type="entry name" value="PDZ"/>
</dbReference>
<dbReference type="OrthoDB" id="2356897at2"/>
<evidence type="ECO:0000259" key="4">
    <source>
        <dbReference type="PROSITE" id="PS51786"/>
    </source>
</evidence>
<comment type="caution">
    <text evidence="5">The sequence shown here is derived from an EMBL/GenBank/DDBJ whole genome shotgun (WGS) entry which is preliminary data.</text>
</comment>
<dbReference type="EMBL" id="RJKE01000001">
    <property type="protein sequence ID" value="ROO83145.1"/>
    <property type="molecule type" value="Genomic_DNA"/>
</dbReference>
<dbReference type="InterPro" id="IPR020568">
    <property type="entry name" value="Ribosomal_Su5_D2-typ_SF"/>
</dbReference>
<dbReference type="GO" id="GO:0006508">
    <property type="term" value="P:proteolysis"/>
    <property type="evidence" value="ECO:0007669"/>
    <property type="project" value="UniProtKB-KW"/>
</dbReference>
<evidence type="ECO:0000313" key="5">
    <source>
        <dbReference type="EMBL" id="ROO83145.1"/>
    </source>
</evidence>
<keyword evidence="6" id="KW-1185">Reference proteome</keyword>
<protein>
    <recommendedName>
        <fullName evidence="1">endopeptidase La</fullName>
        <ecNumber evidence="1">3.4.21.53</ecNumber>
    </recommendedName>
</protein>
<dbReference type="EC" id="3.4.21.53" evidence="1"/>
<dbReference type="GO" id="GO:0005524">
    <property type="term" value="F:ATP binding"/>
    <property type="evidence" value="ECO:0007669"/>
    <property type="project" value="InterPro"/>
</dbReference>
<dbReference type="Pfam" id="PF05362">
    <property type="entry name" value="Lon_C"/>
    <property type="match status" value="1"/>
</dbReference>
<evidence type="ECO:0000256" key="2">
    <source>
        <dbReference type="SAM" id="Phobius"/>
    </source>
</evidence>
<organism evidence="5 6">
    <name type="scientific">Actinocorallia herbida</name>
    <dbReference type="NCBI Taxonomy" id="58109"/>
    <lineage>
        <taxon>Bacteria</taxon>
        <taxon>Bacillati</taxon>
        <taxon>Actinomycetota</taxon>
        <taxon>Actinomycetes</taxon>
        <taxon>Streptosporangiales</taxon>
        <taxon>Thermomonosporaceae</taxon>
        <taxon>Actinocorallia</taxon>
    </lineage>
</organism>
<dbReference type="GO" id="GO:0004252">
    <property type="term" value="F:serine-type endopeptidase activity"/>
    <property type="evidence" value="ECO:0007669"/>
    <property type="project" value="UniProtKB-UniRule"/>
</dbReference>
<keyword evidence="1" id="KW-0378">Hydrolase</keyword>
<dbReference type="InterPro" id="IPR008269">
    <property type="entry name" value="Lon_proteolytic"/>
</dbReference>
<feature type="domain" description="PDZ" evidence="3">
    <location>
        <begin position="130"/>
        <end position="213"/>
    </location>
</feature>
<reference evidence="5 6" key="1">
    <citation type="submission" date="2018-11" db="EMBL/GenBank/DDBJ databases">
        <title>Sequencing the genomes of 1000 actinobacteria strains.</title>
        <authorList>
            <person name="Klenk H.-P."/>
        </authorList>
    </citation>
    <scope>NUCLEOTIDE SEQUENCE [LARGE SCALE GENOMIC DNA]</scope>
    <source>
        <strain evidence="5 6">DSM 44254</strain>
    </source>
</reference>
<evidence type="ECO:0000256" key="1">
    <source>
        <dbReference type="PROSITE-ProRule" id="PRU01122"/>
    </source>
</evidence>
<feature type="active site" evidence="1">
    <location>
        <position position="305"/>
    </location>
</feature>
<keyword evidence="2" id="KW-0812">Transmembrane</keyword>
<feature type="active site" evidence="1">
    <location>
        <position position="260"/>
    </location>
</feature>
<dbReference type="InterPro" id="IPR036034">
    <property type="entry name" value="PDZ_sf"/>
</dbReference>
<feature type="transmembrane region" description="Helical" evidence="2">
    <location>
        <begin position="21"/>
        <end position="42"/>
    </location>
</feature>
<feature type="domain" description="Lon proteolytic" evidence="4">
    <location>
        <begin position="175"/>
        <end position="353"/>
    </location>
</feature>
<proteinExistence type="inferred from homology"/>
<comment type="catalytic activity">
    <reaction evidence="1">
        <text>Hydrolysis of proteins in presence of ATP.</text>
        <dbReference type="EC" id="3.4.21.53"/>
    </reaction>
</comment>
<accession>A0A3N1CPN0</accession>
<keyword evidence="1" id="KW-0645">Protease</keyword>
<name>A0A3N1CPN0_9ACTN</name>
<dbReference type="RefSeq" id="WP_123662087.1">
    <property type="nucleotide sequence ID" value="NZ_RJKE01000001.1"/>
</dbReference>
<evidence type="ECO:0000259" key="3">
    <source>
        <dbReference type="PROSITE" id="PS50106"/>
    </source>
</evidence>
<dbReference type="GO" id="GO:0004176">
    <property type="term" value="F:ATP-dependent peptidase activity"/>
    <property type="evidence" value="ECO:0007669"/>
    <property type="project" value="UniProtKB-UniRule"/>
</dbReference>
<dbReference type="InterPro" id="IPR027065">
    <property type="entry name" value="Lon_Prtase"/>
</dbReference>
<evidence type="ECO:0000313" key="6">
    <source>
        <dbReference type="Proteomes" id="UP000272400"/>
    </source>
</evidence>
<comment type="similarity">
    <text evidence="1">Belongs to the peptidase S16 family.</text>
</comment>
<sequence length="363" mass="37739">MVSNVVQSLRGQLPHRRALTLSVVAVVVLLLALAGAVIPVPYVSLQPGPTMNTLGVNPETKKPLIEIVDAKTYPDDGHLNFTTVAYTGDPENPPTLYRALRDWLDPKRAVVPMDTIFPPGETAEQVEEANTALMADSQQTSVAAALTQMGKPLGSETYVGGVKKGLPAEGVLKVGDQITAVDGTKVTKATEVTDKLSHLAVGDKVTLTIVRGGKEQKAELTMGETTTDGQKRAVIGVELVDKFVLPIDVKMNVGEIGGPSAGLMFSLAIYDMLTPGSLTGGKFIAGTGTITADGQVGAIGGIQQKMIAARDAGATDFLVPAGNCDEAKSAAPDGLRLIKAETMGSAVESLQAIQSGKTQLPAC</sequence>
<gene>
    <name evidence="5" type="ORF">EDD29_0637</name>
</gene>
<keyword evidence="1" id="KW-0720">Serine protease</keyword>
<keyword evidence="2" id="KW-1133">Transmembrane helix</keyword>
<dbReference type="InterPro" id="IPR014721">
    <property type="entry name" value="Ribsml_uS5_D2-typ_fold_subgr"/>
</dbReference>
<keyword evidence="2" id="KW-0472">Membrane</keyword>
<dbReference type="AlphaFoldDB" id="A0A3N1CPN0"/>
<dbReference type="SUPFAM" id="SSF50156">
    <property type="entry name" value="PDZ domain-like"/>
    <property type="match status" value="1"/>
</dbReference>
<dbReference type="SUPFAM" id="SSF54211">
    <property type="entry name" value="Ribosomal protein S5 domain 2-like"/>
    <property type="match status" value="1"/>
</dbReference>
<dbReference type="Proteomes" id="UP000272400">
    <property type="component" value="Unassembled WGS sequence"/>
</dbReference>
<dbReference type="PANTHER" id="PTHR10046">
    <property type="entry name" value="ATP DEPENDENT LON PROTEASE FAMILY MEMBER"/>
    <property type="match status" value="1"/>
</dbReference>